<evidence type="ECO:0008006" key="3">
    <source>
        <dbReference type="Google" id="ProtNLM"/>
    </source>
</evidence>
<accession>A0A518K5L1</accession>
<organism evidence="1 2">
    <name type="scientific">Botrimarina mediterranea</name>
    <dbReference type="NCBI Taxonomy" id="2528022"/>
    <lineage>
        <taxon>Bacteria</taxon>
        <taxon>Pseudomonadati</taxon>
        <taxon>Planctomycetota</taxon>
        <taxon>Planctomycetia</taxon>
        <taxon>Pirellulales</taxon>
        <taxon>Lacipirellulaceae</taxon>
        <taxon>Botrimarina</taxon>
    </lineage>
</organism>
<evidence type="ECO:0000313" key="2">
    <source>
        <dbReference type="Proteomes" id="UP000316426"/>
    </source>
</evidence>
<evidence type="ECO:0000313" key="1">
    <source>
        <dbReference type="EMBL" id="QDV73080.1"/>
    </source>
</evidence>
<proteinExistence type="predicted"/>
<dbReference type="Proteomes" id="UP000316426">
    <property type="component" value="Chromosome"/>
</dbReference>
<gene>
    <name evidence="1" type="ORF">Spa11_12690</name>
</gene>
<sequence>MSSISHMSSDAAIESVLAAKEAATQTKIAYAVAAKMQGAHRAAGDAALALLDAAAPRGAAEGKGANLDVSA</sequence>
<dbReference type="AlphaFoldDB" id="A0A518K5L1"/>
<dbReference type="KEGG" id="bmei:Spa11_12690"/>
<dbReference type="EMBL" id="CP036349">
    <property type="protein sequence ID" value="QDV73080.1"/>
    <property type="molecule type" value="Genomic_DNA"/>
</dbReference>
<keyword evidence="2" id="KW-1185">Reference proteome</keyword>
<dbReference type="RefSeq" id="WP_145109452.1">
    <property type="nucleotide sequence ID" value="NZ_CP036349.1"/>
</dbReference>
<protein>
    <recommendedName>
        <fullName evidence="3">Motility protein</fullName>
    </recommendedName>
</protein>
<name>A0A518K5L1_9BACT</name>
<reference evidence="1 2" key="1">
    <citation type="submission" date="2019-02" db="EMBL/GenBank/DDBJ databases">
        <title>Deep-cultivation of Planctomycetes and their phenomic and genomic characterization uncovers novel biology.</title>
        <authorList>
            <person name="Wiegand S."/>
            <person name="Jogler M."/>
            <person name="Boedeker C."/>
            <person name="Pinto D."/>
            <person name="Vollmers J."/>
            <person name="Rivas-Marin E."/>
            <person name="Kohn T."/>
            <person name="Peeters S.H."/>
            <person name="Heuer A."/>
            <person name="Rast P."/>
            <person name="Oberbeckmann S."/>
            <person name="Bunk B."/>
            <person name="Jeske O."/>
            <person name="Meyerdierks A."/>
            <person name="Storesund J.E."/>
            <person name="Kallscheuer N."/>
            <person name="Luecker S."/>
            <person name="Lage O.M."/>
            <person name="Pohl T."/>
            <person name="Merkel B.J."/>
            <person name="Hornburger P."/>
            <person name="Mueller R.-W."/>
            <person name="Bruemmer F."/>
            <person name="Labrenz M."/>
            <person name="Spormann A.M."/>
            <person name="Op den Camp H."/>
            <person name="Overmann J."/>
            <person name="Amann R."/>
            <person name="Jetten M.S.M."/>
            <person name="Mascher T."/>
            <person name="Medema M.H."/>
            <person name="Devos D.P."/>
            <person name="Kaster A.-K."/>
            <person name="Ovreas L."/>
            <person name="Rohde M."/>
            <person name="Galperin M.Y."/>
            <person name="Jogler C."/>
        </authorList>
    </citation>
    <scope>NUCLEOTIDE SEQUENCE [LARGE SCALE GENOMIC DNA]</scope>
    <source>
        <strain evidence="1 2">Spa11</strain>
    </source>
</reference>